<feature type="region of interest" description="Disordered" evidence="1">
    <location>
        <begin position="61"/>
        <end position="84"/>
    </location>
</feature>
<feature type="region of interest" description="Disordered" evidence="1">
    <location>
        <begin position="104"/>
        <end position="124"/>
    </location>
</feature>
<feature type="compositionally biased region" description="Basic and acidic residues" evidence="1">
    <location>
        <begin position="104"/>
        <end position="113"/>
    </location>
</feature>
<dbReference type="AlphaFoldDB" id="A0A9D4YMB3"/>
<sequence length="214" mass="23402">MVRGVPAQAPTTTQYARRLPVPTASPKGPSDSCRVVGVSPRAQLDAAESRAAASGMAAAAVLASTARGRDPQPPQGSRTPEASRRVQRALLKLELPDWFRQHYRPPRRDHPWLGDDGAAPQWPKWRALPGKDAKQPTGLRPAQTAETSLPAERRNLVIPKRVTFRDKGSSRSSVRPWVYRSLRAPPYLGWRSSGLATSTAALPSPKQQQQATIR</sequence>
<accession>A0A9D4YMB3</accession>
<proteinExistence type="predicted"/>
<dbReference type="EMBL" id="JABSTV010001245">
    <property type="protein sequence ID" value="KAH7983068.1"/>
    <property type="molecule type" value="Genomic_DNA"/>
</dbReference>
<organism evidence="2 3">
    <name type="scientific">Rhipicephalus sanguineus</name>
    <name type="common">Brown dog tick</name>
    <name type="synonym">Ixodes sanguineus</name>
    <dbReference type="NCBI Taxonomy" id="34632"/>
    <lineage>
        <taxon>Eukaryota</taxon>
        <taxon>Metazoa</taxon>
        <taxon>Ecdysozoa</taxon>
        <taxon>Arthropoda</taxon>
        <taxon>Chelicerata</taxon>
        <taxon>Arachnida</taxon>
        <taxon>Acari</taxon>
        <taxon>Parasitiformes</taxon>
        <taxon>Ixodida</taxon>
        <taxon>Ixodoidea</taxon>
        <taxon>Ixodidae</taxon>
        <taxon>Rhipicephalinae</taxon>
        <taxon>Rhipicephalus</taxon>
        <taxon>Rhipicephalus</taxon>
    </lineage>
</organism>
<keyword evidence="3" id="KW-1185">Reference proteome</keyword>
<gene>
    <name evidence="2" type="ORF">HPB52_009019</name>
</gene>
<dbReference type="Proteomes" id="UP000821837">
    <property type="component" value="Chromosome 1"/>
</dbReference>
<reference evidence="2" key="1">
    <citation type="journal article" date="2020" name="Cell">
        <title>Large-Scale Comparative Analyses of Tick Genomes Elucidate Their Genetic Diversity and Vector Capacities.</title>
        <authorList>
            <consortium name="Tick Genome and Microbiome Consortium (TIGMIC)"/>
            <person name="Jia N."/>
            <person name="Wang J."/>
            <person name="Shi W."/>
            <person name="Du L."/>
            <person name="Sun Y."/>
            <person name="Zhan W."/>
            <person name="Jiang J.F."/>
            <person name="Wang Q."/>
            <person name="Zhang B."/>
            <person name="Ji P."/>
            <person name="Bell-Sakyi L."/>
            <person name="Cui X.M."/>
            <person name="Yuan T.T."/>
            <person name="Jiang B.G."/>
            <person name="Yang W.F."/>
            <person name="Lam T.T."/>
            <person name="Chang Q.C."/>
            <person name="Ding S.J."/>
            <person name="Wang X.J."/>
            <person name="Zhu J.G."/>
            <person name="Ruan X.D."/>
            <person name="Zhao L."/>
            <person name="Wei J.T."/>
            <person name="Ye R.Z."/>
            <person name="Que T.C."/>
            <person name="Du C.H."/>
            <person name="Zhou Y.H."/>
            <person name="Cheng J.X."/>
            <person name="Dai P.F."/>
            <person name="Guo W.B."/>
            <person name="Han X.H."/>
            <person name="Huang E.J."/>
            <person name="Li L.F."/>
            <person name="Wei W."/>
            <person name="Gao Y.C."/>
            <person name="Liu J.Z."/>
            <person name="Shao H.Z."/>
            <person name="Wang X."/>
            <person name="Wang C.C."/>
            <person name="Yang T.C."/>
            <person name="Huo Q.B."/>
            <person name="Li W."/>
            <person name="Chen H.Y."/>
            <person name="Chen S.E."/>
            <person name="Zhou L.G."/>
            <person name="Ni X.B."/>
            <person name="Tian J.H."/>
            <person name="Sheng Y."/>
            <person name="Liu T."/>
            <person name="Pan Y.S."/>
            <person name="Xia L.Y."/>
            <person name="Li J."/>
            <person name="Zhao F."/>
            <person name="Cao W.C."/>
        </authorList>
    </citation>
    <scope>NUCLEOTIDE SEQUENCE</scope>
    <source>
        <strain evidence="2">Rsan-2018</strain>
    </source>
</reference>
<comment type="caution">
    <text evidence="2">The sequence shown here is derived from an EMBL/GenBank/DDBJ whole genome shotgun (WGS) entry which is preliminary data.</text>
</comment>
<evidence type="ECO:0000256" key="1">
    <source>
        <dbReference type="SAM" id="MobiDB-lite"/>
    </source>
</evidence>
<name>A0A9D4YMB3_RHISA</name>
<feature type="region of interest" description="Disordered" evidence="1">
    <location>
        <begin position="1"/>
        <end position="35"/>
    </location>
</feature>
<feature type="region of interest" description="Disordered" evidence="1">
    <location>
        <begin position="129"/>
        <end position="148"/>
    </location>
</feature>
<dbReference type="VEuPathDB" id="VectorBase:RSAN_040152"/>
<evidence type="ECO:0000313" key="3">
    <source>
        <dbReference type="Proteomes" id="UP000821837"/>
    </source>
</evidence>
<feature type="region of interest" description="Disordered" evidence="1">
    <location>
        <begin position="195"/>
        <end position="214"/>
    </location>
</feature>
<evidence type="ECO:0000313" key="2">
    <source>
        <dbReference type="EMBL" id="KAH7983068.1"/>
    </source>
</evidence>
<reference evidence="2" key="2">
    <citation type="submission" date="2021-09" db="EMBL/GenBank/DDBJ databases">
        <authorList>
            <person name="Jia N."/>
            <person name="Wang J."/>
            <person name="Shi W."/>
            <person name="Du L."/>
            <person name="Sun Y."/>
            <person name="Zhan W."/>
            <person name="Jiang J."/>
            <person name="Wang Q."/>
            <person name="Zhang B."/>
            <person name="Ji P."/>
            <person name="Sakyi L.B."/>
            <person name="Cui X."/>
            <person name="Yuan T."/>
            <person name="Jiang B."/>
            <person name="Yang W."/>
            <person name="Lam T.T.-Y."/>
            <person name="Chang Q."/>
            <person name="Ding S."/>
            <person name="Wang X."/>
            <person name="Zhu J."/>
            <person name="Ruan X."/>
            <person name="Zhao L."/>
            <person name="Wei J."/>
            <person name="Que T."/>
            <person name="Du C."/>
            <person name="Cheng J."/>
            <person name="Dai P."/>
            <person name="Han X."/>
            <person name="Huang E."/>
            <person name="Gao Y."/>
            <person name="Liu J."/>
            <person name="Shao H."/>
            <person name="Ye R."/>
            <person name="Li L."/>
            <person name="Wei W."/>
            <person name="Wang X."/>
            <person name="Wang C."/>
            <person name="Huo Q."/>
            <person name="Li W."/>
            <person name="Guo W."/>
            <person name="Chen H."/>
            <person name="Chen S."/>
            <person name="Zhou L."/>
            <person name="Zhou L."/>
            <person name="Ni X."/>
            <person name="Tian J."/>
            <person name="Zhou Y."/>
            <person name="Sheng Y."/>
            <person name="Liu T."/>
            <person name="Pan Y."/>
            <person name="Xia L."/>
            <person name="Li J."/>
            <person name="Zhao F."/>
            <person name="Cao W."/>
        </authorList>
    </citation>
    <scope>NUCLEOTIDE SEQUENCE</scope>
    <source>
        <strain evidence="2">Rsan-2018</strain>
        <tissue evidence="2">Larvae</tissue>
    </source>
</reference>
<protein>
    <submittedName>
        <fullName evidence="2">Uncharacterized protein</fullName>
    </submittedName>
</protein>